<organism evidence="4 5">
    <name type="scientific">Helicobacter saguini</name>
    <dbReference type="NCBI Taxonomy" id="1548018"/>
    <lineage>
        <taxon>Bacteria</taxon>
        <taxon>Pseudomonadati</taxon>
        <taxon>Campylobacterota</taxon>
        <taxon>Epsilonproteobacteria</taxon>
        <taxon>Campylobacterales</taxon>
        <taxon>Helicobacteraceae</taxon>
        <taxon>Helicobacter</taxon>
    </lineage>
</organism>
<dbReference type="EMBL" id="QBIU01000002">
    <property type="protein sequence ID" value="MWV70465.1"/>
    <property type="molecule type" value="Genomic_DNA"/>
</dbReference>
<accession>A0A347VPQ3</accession>
<comment type="caution">
    <text evidence="4">The sequence shown here is derived from an EMBL/GenBank/DDBJ whole genome shotgun (WGS) entry which is preliminary data.</text>
</comment>
<dbReference type="GO" id="GO:0016757">
    <property type="term" value="F:glycosyltransferase activity"/>
    <property type="evidence" value="ECO:0007669"/>
    <property type="project" value="InterPro"/>
</dbReference>
<feature type="domain" description="Glycosyl transferase family 1" evidence="2">
    <location>
        <begin position="239"/>
        <end position="421"/>
    </location>
</feature>
<reference evidence="4 5" key="2">
    <citation type="journal article" date="2016" name="Infect. Immun.">
        <title>Helicobacter saguini, a Novel Helicobacter Isolated from Cotton-Top Tamarins with Ulcerative Colitis, Has Proinflammatory Properties and Induces Typhlocolitis and Dysplasia in Gnotobiotic IL-10-/- Mice.</title>
        <authorList>
            <person name="Shen Z."/>
            <person name="Mannion A."/>
            <person name="Whary M.T."/>
            <person name="Muthupalani S."/>
            <person name="Sheh A."/>
            <person name="Feng Y."/>
            <person name="Gong G."/>
            <person name="Vandamme P."/>
            <person name="Holcombe H.R."/>
            <person name="Paster B.J."/>
            <person name="Fox J.G."/>
        </authorList>
    </citation>
    <scope>NUCLEOTIDE SEQUENCE [LARGE SCALE GENOMIC DNA]</scope>
    <source>
        <strain evidence="4 5">MIT 97-6194</strain>
    </source>
</reference>
<dbReference type="OrthoDB" id="6286688at2"/>
<dbReference type="Proteomes" id="UP000029714">
    <property type="component" value="Unassembled WGS sequence"/>
</dbReference>
<reference evidence="4" key="3">
    <citation type="submission" date="2018-04" db="EMBL/GenBank/DDBJ databases">
        <authorList>
            <person name="Sheh A."/>
            <person name="Shen Z."/>
            <person name="Mannion A.J."/>
            <person name="Fox J.G."/>
        </authorList>
    </citation>
    <scope>NUCLEOTIDE SEQUENCE</scope>
    <source>
        <strain evidence="4">MIT 97-6194</strain>
    </source>
</reference>
<evidence type="ECO:0000313" key="4">
    <source>
        <dbReference type="EMBL" id="TLD92331.1"/>
    </source>
</evidence>
<feature type="region of interest" description="Disordered" evidence="1">
    <location>
        <begin position="215"/>
        <end position="238"/>
    </location>
</feature>
<evidence type="ECO:0000313" key="3">
    <source>
        <dbReference type="EMBL" id="MWV70465.1"/>
    </source>
</evidence>
<evidence type="ECO:0000256" key="1">
    <source>
        <dbReference type="SAM" id="MobiDB-lite"/>
    </source>
</evidence>
<reference evidence="4 5" key="1">
    <citation type="journal article" date="2014" name="Genome Announc.">
        <title>Draft genome sequences of eight enterohepatic helicobacter species isolated from both laboratory and wild rodents.</title>
        <authorList>
            <person name="Sheh A."/>
            <person name="Shen Z."/>
            <person name="Fox J.G."/>
        </authorList>
    </citation>
    <scope>NUCLEOTIDE SEQUENCE [LARGE SCALE GENOMIC DNA]</scope>
    <source>
        <strain evidence="4 5">MIT 97-6194</strain>
    </source>
</reference>
<dbReference type="Proteomes" id="UP000477070">
    <property type="component" value="Unassembled WGS sequence"/>
</dbReference>
<gene>
    <name evidence="3" type="ORF">DCO61_10785</name>
    <name evidence="4" type="ORF">LS64_010425</name>
</gene>
<evidence type="ECO:0000313" key="5">
    <source>
        <dbReference type="Proteomes" id="UP000029714"/>
    </source>
</evidence>
<keyword evidence="5" id="KW-1185">Reference proteome</keyword>
<dbReference type="SUPFAM" id="SSF53756">
    <property type="entry name" value="UDP-Glycosyltransferase/glycogen phosphorylase"/>
    <property type="match status" value="1"/>
</dbReference>
<dbReference type="STRING" id="1548018.LS64_05285"/>
<dbReference type="PANTHER" id="PTHR12526:SF630">
    <property type="entry name" value="GLYCOSYLTRANSFERASE"/>
    <property type="match status" value="1"/>
</dbReference>
<dbReference type="InterPro" id="IPR001296">
    <property type="entry name" value="Glyco_trans_1"/>
</dbReference>
<dbReference type="PANTHER" id="PTHR12526">
    <property type="entry name" value="GLYCOSYLTRANSFERASE"/>
    <property type="match status" value="1"/>
</dbReference>
<dbReference type="RefSeq" id="WP_034571362.1">
    <property type="nucleotide sequence ID" value="NZ_JRMP02000021.1"/>
</dbReference>
<feature type="compositionally biased region" description="Basic and acidic residues" evidence="1">
    <location>
        <begin position="229"/>
        <end position="238"/>
    </location>
</feature>
<dbReference type="Pfam" id="PF00534">
    <property type="entry name" value="Glycos_transf_1"/>
    <property type="match status" value="1"/>
</dbReference>
<dbReference type="AlphaFoldDB" id="A0A347VPQ3"/>
<name>A0A347VPQ3_9HELI</name>
<dbReference type="Gene3D" id="3.40.50.2000">
    <property type="entry name" value="Glycogen Phosphorylase B"/>
    <property type="match status" value="2"/>
</dbReference>
<keyword evidence="4" id="KW-0808">Transferase</keyword>
<dbReference type="EMBL" id="JRMP02000021">
    <property type="protein sequence ID" value="TLD92331.1"/>
    <property type="molecule type" value="Genomic_DNA"/>
</dbReference>
<evidence type="ECO:0000313" key="6">
    <source>
        <dbReference type="Proteomes" id="UP000477070"/>
    </source>
</evidence>
<sequence length="445" mass="51437">MKILFTLHDVSYRGGGERVVTNLANELCKIEGFEICVMSYYKNSESVAFPLDKRVKLAYLHEFADVHENEKGLKRVLWRLTRHFIINLRFNSKFPNYDIVIESHYSMLYPRFKTRGTKYIKIMHMVIKKWKSKNNFYDKIVFLNQAELDKWKVYSDKCIKIPNFLPTMPFVDNLDSILESKVLESKATQDSKHDLKPFESLDDFRKAREILREDSIKNTESKLQNTQDSTKDSKKDTKEDSKKIKKIIALGRMEAKANHKGFPRLIDAFSKIAKNNPTWRLEIIGQDCGQKGILQEQINALNLQDSIKLHDFTSNVAATYLHAQIYAMSSHSESLPMVLLEAASFGLPLVAYDIITIRDCFADITQFNASKDSKDSKDSINANKSNGILVQDSDENAYCNALQTLMNDENLRDKMGQNGINFIKNNFSKDVIIKEWLSLFRELKH</sequence>
<proteinExistence type="predicted"/>
<reference evidence="3 6" key="4">
    <citation type="submission" date="2019-12" db="EMBL/GenBank/DDBJ databases">
        <title>Multi-Generational Helicobacter saguini Isolates.</title>
        <authorList>
            <person name="Mannion A."/>
            <person name="Shen Z."/>
            <person name="Fox J.G."/>
        </authorList>
    </citation>
    <scope>NUCLEOTIDE SEQUENCE [LARGE SCALE GENOMIC DNA]</scope>
    <source>
        <strain evidence="3">16-048</strain>
        <strain evidence="6">16-048 (F4)</strain>
    </source>
</reference>
<evidence type="ECO:0000259" key="2">
    <source>
        <dbReference type="Pfam" id="PF00534"/>
    </source>
</evidence>
<protein>
    <submittedName>
        <fullName evidence="4">Glycosyltransferase</fullName>
    </submittedName>
</protein>